<keyword evidence="3" id="KW-1185">Reference proteome</keyword>
<evidence type="ECO:0000256" key="1">
    <source>
        <dbReference type="SAM" id="MobiDB-lite"/>
    </source>
</evidence>
<evidence type="ECO:0000313" key="2">
    <source>
        <dbReference type="EMBL" id="KAF6405053.1"/>
    </source>
</evidence>
<name>A0A7J8C2G9_ROUAE</name>
<evidence type="ECO:0000313" key="3">
    <source>
        <dbReference type="Proteomes" id="UP000593571"/>
    </source>
</evidence>
<organism evidence="2 3">
    <name type="scientific">Rousettus aegyptiacus</name>
    <name type="common">Egyptian fruit bat</name>
    <name type="synonym">Pteropus aegyptiacus</name>
    <dbReference type="NCBI Taxonomy" id="9407"/>
    <lineage>
        <taxon>Eukaryota</taxon>
        <taxon>Metazoa</taxon>
        <taxon>Chordata</taxon>
        <taxon>Craniata</taxon>
        <taxon>Vertebrata</taxon>
        <taxon>Euteleostomi</taxon>
        <taxon>Mammalia</taxon>
        <taxon>Eutheria</taxon>
        <taxon>Laurasiatheria</taxon>
        <taxon>Chiroptera</taxon>
        <taxon>Yinpterochiroptera</taxon>
        <taxon>Pteropodoidea</taxon>
        <taxon>Pteropodidae</taxon>
        <taxon>Rousettinae</taxon>
        <taxon>Rousettus</taxon>
    </lineage>
</organism>
<feature type="region of interest" description="Disordered" evidence="1">
    <location>
        <begin position="38"/>
        <end position="84"/>
    </location>
</feature>
<protein>
    <submittedName>
        <fullName evidence="2">Uncharacterized protein</fullName>
    </submittedName>
</protein>
<sequence>MGSVGSGHARSVMPICFPGVNYMESLSCESVLGESKGWGRRDLESQSAVRPGRARAEPGAGRRRGKQMGSLVPQAGTGSPEGESQGLVTEPCYMLPCVPPFTCPNTSTCERGLGWKQGCCRRSC</sequence>
<gene>
    <name evidence="2" type="ORF">HJG63_009368</name>
</gene>
<dbReference type="EMBL" id="JACASE010000015">
    <property type="protein sequence ID" value="KAF6405053.1"/>
    <property type="molecule type" value="Genomic_DNA"/>
</dbReference>
<reference evidence="2 3" key="1">
    <citation type="journal article" date="2020" name="Nature">
        <title>Six reference-quality genomes reveal evolution of bat adaptations.</title>
        <authorList>
            <person name="Jebb D."/>
            <person name="Huang Z."/>
            <person name="Pippel M."/>
            <person name="Hughes G.M."/>
            <person name="Lavrichenko K."/>
            <person name="Devanna P."/>
            <person name="Winkler S."/>
            <person name="Jermiin L.S."/>
            <person name="Skirmuntt E.C."/>
            <person name="Katzourakis A."/>
            <person name="Burkitt-Gray L."/>
            <person name="Ray D.A."/>
            <person name="Sullivan K.A.M."/>
            <person name="Roscito J.G."/>
            <person name="Kirilenko B.M."/>
            <person name="Davalos L.M."/>
            <person name="Corthals A.P."/>
            <person name="Power M.L."/>
            <person name="Jones G."/>
            <person name="Ransome R.D."/>
            <person name="Dechmann D.K.N."/>
            <person name="Locatelli A.G."/>
            <person name="Puechmaille S.J."/>
            <person name="Fedrigo O."/>
            <person name="Jarvis E.D."/>
            <person name="Hiller M."/>
            <person name="Vernes S.C."/>
            <person name="Myers E.W."/>
            <person name="Teeling E.C."/>
        </authorList>
    </citation>
    <scope>NUCLEOTIDE SEQUENCE [LARGE SCALE GENOMIC DNA]</scope>
    <source>
        <strain evidence="2">MRouAeg1</strain>
        <tissue evidence="2">Muscle</tissue>
    </source>
</reference>
<dbReference type="Proteomes" id="UP000593571">
    <property type="component" value="Unassembled WGS sequence"/>
</dbReference>
<comment type="caution">
    <text evidence="2">The sequence shown here is derived from an EMBL/GenBank/DDBJ whole genome shotgun (WGS) entry which is preliminary data.</text>
</comment>
<proteinExistence type="predicted"/>
<dbReference type="AlphaFoldDB" id="A0A7J8C2G9"/>
<accession>A0A7J8C2G9</accession>